<feature type="transmembrane region" description="Helical" evidence="1">
    <location>
        <begin position="6"/>
        <end position="27"/>
    </location>
</feature>
<evidence type="ECO:0000313" key="2">
    <source>
        <dbReference type="EMBL" id="MBG9977242.1"/>
    </source>
</evidence>
<reference evidence="2 3" key="1">
    <citation type="submission" date="2020-07" db="EMBL/GenBank/DDBJ databases">
        <title>Facklamia lactis sp. nov., isolated from raw milk.</title>
        <authorList>
            <person name="Doll E.V."/>
            <person name="Huptas C."/>
            <person name="Staib L."/>
            <person name="Wenning M."/>
            <person name="Scherer S."/>
        </authorList>
    </citation>
    <scope>NUCLEOTIDE SEQUENCE [LARGE SCALE GENOMIC DNA]</scope>
    <source>
        <strain evidence="2 3">DSM 104272</strain>
    </source>
</reference>
<sequence length="121" mass="14230">MDSLLVLFGDILRIVATVIITVLVMYIKVIPELHKNLILQSKEHDNNRNLQQEAYYRQLSGEKIEKLFEKWTNFLVDLRTIENMDEDTMYSITSDVFMYGSDETINSFAKYMKSTHRSESI</sequence>
<dbReference type="RefSeq" id="WP_197103113.1">
    <property type="nucleotide sequence ID" value="NZ_JACCEL010000001.1"/>
</dbReference>
<evidence type="ECO:0000256" key="1">
    <source>
        <dbReference type="SAM" id="Phobius"/>
    </source>
</evidence>
<gene>
    <name evidence="2" type="ORF">HYQ42_00460</name>
</gene>
<name>A0ABS0LGV1_9LACT</name>
<comment type="caution">
    <text evidence="2">The sequence shown here is derived from an EMBL/GenBank/DDBJ whole genome shotgun (WGS) entry which is preliminary data.</text>
</comment>
<dbReference type="Proteomes" id="UP000823401">
    <property type="component" value="Unassembled WGS sequence"/>
</dbReference>
<keyword evidence="1" id="KW-0472">Membrane</keyword>
<protein>
    <submittedName>
        <fullName evidence="2">Uncharacterized protein</fullName>
    </submittedName>
</protein>
<accession>A0ABS0LGV1</accession>
<keyword evidence="1" id="KW-0812">Transmembrane</keyword>
<evidence type="ECO:0000313" key="3">
    <source>
        <dbReference type="Proteomes" id="UP000823401"/>
    </source>
</evidence>
<dbReference type="EMBL" id="JACCEL010000001">
    <property type="protein sequence ID" value="MBG9977242.1"/>
    <property type="molecule type" value="Genomic_DNA"/>
</dbReference>
<organism evidence="2 3">
    <name type="scientific">Ruoffia tabacinasalis</name>
    <dbReference type="NCBI Taxonomy" id="87458"/>
    <lineage>
        <taxon>Bacteria</taxon>
        <taxon>Bacillati</taxon>
        <taxon>Bacillota</taxon>
        <taxon>Bacilli</taxon>
        <taxon>Lactobacillales</taxon>
        <taxon>Aerococcaceae</taxon>
        <taxon>Ruoffia</taxon>
    </lineage>
</organism>
<keyword evidence="1" id="KW-1133">Transmembrane helix</keyword>
<proteinExistence type="predicted"/>
<keyword evidence="3" id="KW-1185">Reference proteome</keyword>